<dbReference type="RefSeq" id="WP_379559731.1">
    <property type="nucleotide sequence ID" value="NZ_JBHRTB010000001.1"/>
</dbReference>
<proteinExistence type="inferred from homology"/>
<dbReference type="InterPro" id="IPR011650">
    <property type="entry name" value="Peptidase_M20_dimer"/>
</dbReference>
<keyword evidence="3" id="KW-0645">Protease</keyword>
<comment type="similarity">
    <text evidence="2">Belongs to the peptidase M20B family.</text>
</comment>
<evidence type="ECO:0000256" key="1">
    <source>
        <dbReference type="ARBA" id="ARBA00001947"/>
    </source>
</evidence>
<dbReference type="EC" id="3.4.11.4" evidence="8"/>
<organism evidence="10 11">
    <name type="scientific">Psychromarinibacter halotolerans</name>
    <dbReference type="NCBI Taxonomy" id="1775175"/>
    <lineage>
        <taxon>Bacteria</taxon>
        <taxon>Pseudomonadati</taxon>
        <taxon>Pseudomonadota</taxon>
        <taxon>Alphaproteobacteria</taxon>
        <taxon>Rhodobacterales</taxon>
        <taxon>Paracoccaceae</taxon>
        <taxon>Psychromarinibacter</taxon>
    </lineage>
</organism>
<gene>
    <name evidence="10" type="primary">pepT</name>
    <name evidence="10" type="ORF">ACFOGP_00120</name>
</gene>
<evidence type="ECO:0000256" key="8">
    <source>
        <dbReference type="NCBIfam" id="TIGR01882"/>
    </source>
</evidence>
<dbReference type="PROSITE" id="PS00759">
    <property type="entry name" value="ARGE_DAPE_CPG2_2"/>
    <property type="match status" value="1"/>
</dbReference>
<reference evidence="11" key="1">
    <citation type="journal article" date="2019" name="Int. J. Syst. Evol. Microbiol.">
        <title>The Global Catalogue of Microorganisms (GCM) 10K type strain sequencing project: providing services to taxonomists for standard genome sequencing and annotation.</title>
        <authorList>
            <consortium name="The Broad Institute Genomics Platform"/>
            <consortium name="The Broad Institute Genome Sequencing Center for Infectious Disease"/>
            <person name="Wu L."/>
            <person name="Ma J."/>
        </authorList>
    </citation>
    <scope>NUCLEOTIDE SEQUENCE [LARGE SCALE GENOMIC DNA]</scope>
    <source>
        <strain evidence="11">KCTC 52366</strain>
    </source>
</reference>
<keyword evidence="4" id="KW-0479">Metal-binding</keyword>
<keyword evidence="7" id="KW-0482">Metalloprotease</keyword>
<dbReference type="InterPro" id="IPR001261">
    <property type="entry name" value="ArgE/DapE_CS"/>
</dbReference>
<dbReference type="GO" id="GO:0045148">
    <property type="term" value="F:tripeptide aminopeptidase activity"/>
    <property type="evidence" value="ECO:0007669"/>
    <property type="project" value="UniProtKB-EC"/>
</dbReference>
<dbReference type="Gene3D" id="3.30.70.360">
    <property type="match status" value="1"/>
</dbReference>
<dbReference type="NCBIfam" id="NF003976">
    <property type="entry name" value="PRK05469.1"/>
    <property type="match status" value="1"/>
</dbReference>
<dbReference type="EMBL" id="JBHRTB010000001">
    <property type="protein sequence ID" value="MFC3141094.1"/>
    <property type="molecule type" value="Genomic_DNA"/>
</dbReference>
<dbReference type="Gene3D" id="3.40.630.10">
    <property type="entry name" value="Zn peptidases"/>
    <property type="match status" value="1"/>
</dbReference>
<dbReference type="SUPFAM" id="SSF53187">
    <property type="entry name" value="Zn-dependent exopeptidases"/>
    <property type="match status" value="1"/>
</dbReference>
<dbReference type="PANTHER" id="PTHR42994:SF1">
    <property type="entry name" value="PEPTIDASE T"/>
    <property type="match status" value="1"/>
</dbReference>
<name>A0ABV7GHR5_9RHOB</name>
<feature type="domain" description="Peptidase M20 dimerisation" evidence="9">
    <location>
        <begin position="219"/>
        <end position="278"/>
    </location>
</feature>
<dbReference type="InterPro" id="IPR010161">
    <property type="entry name" value="Peptidase_M20B"/>
</dbReference>
<evidence type="ECO:0000256" key="7">
    <source>
        <dbReference type="ARBA" id="ARBA00023049"/>
    </source>
</evidence>
<dbReference type="CDD" id="cd03892">
    <property type="entry name" value="M20_peptT"/>
    <property type="match status" value="1"/>
</dbReference>
<keyword evidence="10" id="KW-0031">Aminopeptidase</keyword>
<dbReference type="PANTHER" id="PTHR42994">
    <property type="entry name" value="PEPTIDASE T"/>
    <property type="match status" value="1"/>
</dbReference>
<evidence type="ECO:0000259" key="9">
    <source>
        <dbReference type="Pfam" id="PF07687"/>
    </source>
</evidence>
<keyword evidence="5 10" id="KW-0378">Hydrolase</keyword>
<dbReference type="SUPFAM" id="SSF55031">
    <property type="entry name" value="Bacterial exopeptidase dimerisation domain"/>
    <property type="match status" value="1"/>
</dbReference>
<comment type="cofactor">
    <cofactor evidence="1">
        <name>Zn(2+)</name>
        <dbReference type="ChEBI" id="CHEBI:29105"/>
    </cofactor>
</comment>
<dbReference type="PROSITE" id="PS00758">
    <property type="entry name" value="ARGE_DAPE_CPG2_1"/>
    <property type="match status" value="1"/>
</dbReference>
<dbReference type="InterPro" id="IPR036264">
    <property type="entry name" value="Bact_exopeptidase_dim_dom"/>
</dbReference>
<sequence>MSEEMTPAAGTFDRELEERLVRYAAIDSQSDADSPAQPSTEIQFGMLKLLVEELTEIGAADVTLTDYGAVLATVPGTAEGPTVGLLAHVDTTPQFNATGVKPRVIRGYNGGEITYPDNPSLVLSPDDFPYLAEKQGHDIITASGTTLLGADDKAGVAIIMTAARHLLANPGIPHPTLRIAFTPDEEIGRGVDERLPADLGADFAYTFDGAKVGEIEYESFSADFAEITVTGVSIHPGTAKDKLVNAIHLVSKIMQALPQATMTPETTEDRDGFIHAVEMSGGAARMVLRLILRDFELDGLEAKGALVRQVCEAVQAGEPRATIDCAIRPQYRNMRYWLEKDMTPVELARNAARSLGIEPVSVPIRGGTDGSRLTEMGVPTPNVFTGMQCIHGPLEWISVQDMAKATGVCLALAALAADR</sequence>
<dbReference type="NCBIfam" id="NF009920">
    <property type="entry name" value="PRK13381.1"/>
    <property type="match status" value="1"/>
</dbReference>
<comment type="caution">
    <text evidence="10">The sequence shown here is derived from an EMBL/GenBank/DDBJ whole genome shotgun (WGS) entry which is preliminary data.</text>
</comment>
<evidence type="ECO:0000256" key="3">
    <source>
        <dbReference type="ARBA" id="ARBA00022670"/>
    </source>
</evidence>
<evidence type="ECO:0000313" key="10">
    <source>
        <dbReference type="EMBL" id="MFC3141094.1"/>
    </source>
</evidence>
<keyword evidence="11" id="KW-1185">Reference proteome</keyword>
<dbReference type="NCBIfam" id="TIGR01882">
    <property type="entry name" value="peptidase-T"/>
    <property type="match status" value="1"/>
</dbReference>
<evidence type="ECO:0000313" key="11">
    <source>
        <dbReference type="Proteomes" id="UP001595632"/>
    </source>
</evidence>
<evidence type="ECO:0000256" key="4">
    <source>
        <dbReference type="ARBA" id="ARBA00022723"/>
    </source>
</evidence>
<keyword evidence="6" id="KW-0862">Zinc</keyword>
<evidence type="ECO:0000256" key="2">
    <source>
        <dbReference type="ARBA" id="ARBA00009692"/>
    </source>
</evidence>
<dbReference type="Proteomes" id="UP001595632">
    <property type="component" value="Unassembled WGS sequence"/>
</dbReference>
<dbReference type="InterPro" id="IPR002933">
    <property type="entry name" value="Peptidase_M20"/>
</dbReference>
<evidence type="ECO:0000256" key="6">
    <source>
        <dbReference type="ARBA" id="ARBA00022833"/>
    </source>
</evidence>
<dbReference type="Pfam" id="PF07687">
    <property type="entry name" value="M20_dimer"/>
    <property type="match status" value="1"/>
</dbReference>
<evidence type="ECO:0000256" key="5">
    <source>
        <dbReference type="ARBA" id="ARBA00022801"/>
    </source>
</evidence>
<accession>A0ABV7GHR5</accession>
<protein>
    <recommendedName>
        <fullName evidence="8">Peptidase T</fullName>
        <ecNumber evidence="8">3.4.11.4</ecNumber>
    </recommendedName>
</protein>
<dbReference type="PIRSF" id="PIRSF037215">
    <property type="entry name" value="Peptidase_M20B"/>
    <property type="match status" value="1"/>
</dbReference>
<dbReference type="Pfam" id="PF01546">
    <property type="entry name" value="Peptidase_M20"/>
    <property type="match status" value="1"/>
</dbReference>